<dbReference type="PROSITE" id="PS50294">
    <property type="entry name" value="WD_REPEATS_REGION"/>
    <property type="match status" value="1"/>
</dbReference>
<evidence type="ECO:0000256" key="5">
    <source>
        <dbReference type="PROSITE-ProRule" id="PRU00221"/>
    </source>
</evidence>
<dbReference type="Proteomes" id="UP000007879">
    <property type="component" value="Unassembled WGS sequence"/>
</dbReference>
<feature type="repeat" description="WD" evidence="5">
    <location>
        <begin position="117"/>
        <end position="143"/>
    </location>
</feature>
<keyword evidence="4" id="KW-0677">Repeat</keyword>
<dbReference type="Pfam" id="PF00400">
    <property type="entry name" value="WD40"/>
    <property type="match status" value="4"/>
</dbReference>
<keyword evidence="3 5" id="KW-0853">WD repeat</keyword>
<dbReference type="GO" id="GO:0034709">
    <property type="term" value="C:methylosome"/>
    <property type="evidence" value="ECO:0007669"/>
    <property type="project" value="TreeGrafter"/>
</dbReference>
<dbReference type="InterPro" id="IPR052139">
    <property type="entry name" value="Methylosome_Comp_WDR77"/>
</dbReference>
<evidence type="ECO:0000256" key="1">
    <source>
        <dbReference type="ARBA" id="ARBA00004496"/>
    </source>
</evidence>
<dbReference type="OrthoDB" id="10260946at2759"/>
<keyword evidence="2" id="KW-0963">Cytoplasm</keyword>
<comment type="subcellular location">
    <subcellularLocation>
        <location evidence="1">Cytoplasm</location>
    </subcellularLocation>
</comment>
<dbReference type="SUPFAM" id="SSF50978">
    <property type="entry name" value="WD40 repeat-like"/>
    <property type="match status" value="1"/>
</dbReference>
<dbReference type="InterPro" id="IPR001680">
    <property type="entry name" value="WD40_rpt"/>
</dbReference>
<proteinExistence type="predicted"/>
<dbReference type="EnsemblMetazoa" id="XM_011406154.2">
    <property type="protein sequence ID" value="XP_011404456.1"/>
    <property type="gene ID" value="LOC105313040"/>
</dbReference>
<protein>
    <submittedName>
        <fullName evidence="7">Uncharacterized protein</fullName>
    </submittedName>
</protein>
<dbReference type="InterPro" id="IPR015943">
    <property type="entry name" value="WD40/YVTN_repeat-like_dom_sf"/>
</dbReference>
<dbReference type="STRING" id="400682.A0A1X7UPN8"/>
<dbReference type="PANTHER" id="PTHR46853">
    <property type="entry name" value="METHYLOSOME PROTEIN 50"/>
    <property type="match status" value="1"/>
</dbReference>
<dbReference type="InterPro" id="IPR020472">
    <property type="entry name" value="WD40_PAC1"/>
</dbReference>
<dbReference type="PRINTS" id="PR00320">
    <property type="entry name" value="GPROTEINBRPT"/>
</dbReference>
<gene>
    <name evidence="7" type="primary">105313040</name>
</gene>
<dbReference type="InterPro" id="IPR019775">
    <property type="entry name" value="WD40_repeat_CS"/>
</dbReference>
<evidence type="ECO:0000256" key="4">
    <source>
        <dbReference type="ARBA" id="ARBA00022737"/>
    </source>
</evidence>
<reference evidence="7" key="2">
    <citation type="submission" date="2017-05" db="UniProtKB">
        <authorList>
            <consortium name="EnsemblMetazoa"/>
        </authorList>
    </citation>
    <scope>IDENTIFICATION</scope>
</reference>
<evidence type="ECO:0000313" key="8">
    <source>
        <dbReference type="Proteomes" id="UP000007879"/>
    </source>
</evidence>
<dbReference type="AlphaFoldDB" id="A0A1X7UPN8"/>
<dbReference type="InParanoid" id="A0A1X7UPN8"/>
<evidence type="ECO:0000256" key="3">
    <source>
        <dbReference type="ARBA" id="ARBA00022574"/>
    </source>
</evidence>
<feature type="region of interest" description="Disordered" evidence="6">
    <location>
        <begin position="353"/>
        <end position="406"/>
    </location>
</feature>
<keyword evidence="8" id="KW-1185">Reference proteome</keyword>
<dbReference type="Gene3D" id="2.130.10.10">
    <property type="entry name" value="YVTN repeat-like/Quinoprotein amine dehydrogenase"/>
    <property type="match status" value="1"/>
</dbReference>
<sequence length="406" mass="44810">MAKHLDAICHRKDGGFALAGSSLTGNTWDGALWLFNDWDHYINCPNIELEAFSTITGHNDITWLNQSKLLVAADSGDIEIWDVIAPGNMLSCDSALYGGHDDMVLTVCVPKVKEEKEGESIVSGGGDGRIVVWDVSTAKVVCKYRAHVGWITDIDYHPSQPNVFISTGLDQTLRIWDTRQSSPVTMSLKAPHHANCLCVSWSKYEDNFIASGDEAGYLYLHDLRLPVNPNASPFYYRLHSNAVHRLSFSPTVKGLVASVSDDSTAKLFHFPTQTTVFTSSSHADFVHGLSWQQDSTSFLTCSWDFKVYRHEFNESMIPDPVTPSVVPLTVSEMQDDSLFENFVDEDTVHAEADMAKGKGRERERKRDKTEGTDCNGMNESLGLNGKQGQAALETNGGTHSDVGLAK</sequence>
<dbReference type="PROSITE" id="PS50082">
    <property type="entry name" value="WD_REPEATS_2"/>
    <property type="match status" value="2"/>
</dbReference>
<organism evidence="7">
    <name type="scientific">Amphimedon queenslandica</name>
    <name type="common">Sponge</name>
    <dbReference type="NCBI Taxonomy" id="400682"/>
    <lineage>
        <taxon>Eukaryota</taxon>
        <taxon>Metazoa</taxon>
        <taxon>Porifera</taxon>
        <taxon>Demospongiae</taxon>
        <taxon>Heteroscleromorpha</taxon>
        <taxon>Haplosclerida</taxon>
        <taxon>Niphatidae</taxon>
        <taxon>Amphimedon</taxon>
    </lineage>
</organism>
<evidence type="ECO:0000313" key="7">
    <source>
        <dbReference type="EnsemblMetazoa" id="Aqu2.1.29377_001"/>
    </source>
</evidence>
<reference evidence="8" key="1">
    <citation type="journal article" date="2010" name="Nature">
        <title>The Amphimedon queenslandica genome and the evolution of animal complexity.</title>
        <authorList>
            <person name="Srivastava M."/>
            <person name="Simakov O."/>
            <person name="Chapman J."/>
            <person name="Fahey B."/>
            <person name="Gauthier M.E."/>
            <person name="Mitros T."/>
            <person name="Richards G.S."/>
            <person name="Conaco C."/>
            <person name="Dacre M."/>
            <person name="Hellsten U."/>
            <person name="Larroux C."/>
            <person name="Putnam N.H."/>
            <person name="Stanke M."/>
            <person name="Adamska M."/>
            <person name="Darling A."/>
            <person name="Degnan S.M."/>
            <person name="Oakley T.H."/>
            <person name="Plachetzki D.C."/>
            <person name="Zhai Y."/>
            <person name="Adamski M."/>
            <person name="Calcino A."/>
            <person name="Cummins S.F."/>
            <person name="Goodstein D.M."/>
            <person name="Harris C."/>
            <person name="Jackson D.J."/>
            <person name="Leys S.P."/>
            <person name="Shu S."/>
            <person name="Woodcroft B.J."/>
            <person name="Vervoort M."/>
            <person name="Kosik K.S."/>
            <person name="Manning G."/>
            <person name="Degnan B.M."/>
            <person name="Rokhsar D.S."/>
        </authorList>
    </citation>
    <scope>NUCLEOTIDE SEQUENCE [LARGE SCALE GENOMIC DNA]</scope>
</reference>
<name>A0A1X7UPN8_AMPQE</name>
<dbReference type="InterPro" id="IPR036322">
    <property type="entry name" value="WD40_repeat_dom_sf"/>
</dbReference>
<dbReference type="KEGG" id="aqu:105313040"/>
<accession>A0A1X7UPN8</accession>
<dbReference type="SMART" id="SM00320">
    <property type="entry name" value="WD40"/>
    <property type="match status" value="6"/>
</dbReference>
<dbReference type="PROSITE" id="PS00678">
    <property type="entry name" value="WD_REPEATS_1"/>
    <property type="match status" value="1"/>
</dbReference>
<dbReference type="eggNOG" id="KOG0284">
    <property type="taxonomic scope" value="Eukaryota"/>
</dbReference>
<feature type="repeat" description="WD" evidence="5">
    <location>
        <begin position="144"/>
        <end position="186"/>
    </location>
</feature>
<evidence type="ECO:0000256" key="6">
    <source>
        <dbReference type="SAM" id="MobiDB-lite"/>
    </source>
</evidence>
<dbReference type="PANTHER" id="PTHR46853:SF1">
    <property type="entry name" value="METHYLOSOME PROTEIN 50"/>
    <property type="match status" value="1"/>
</dbReference>
<dbReference type="EnsemblMetazoa" id="Aqu2.1.29377_001">
    <property type="protein sequence ID" value="Aqu2.1.29377_001"/>
    <property type="gene ID" value="Aqu2.1.29377"/>
</dbReference>
<feature type="compositionally biased region" description="Basic and acidic residues" evidence="6">
    <location>
        <begin position="353"/>
        <end position="371"/>
    </location>
</feature>
<evidence type="ECO:0000256" key="2">
    <source>
        <dbReference type="ARBA" id="ARBA00022490"/>
    </source>
</evidence>